<dbReference type="AlphaFoldDB" id="A0A0S4TY42"/>
<reference evidence="1" key="1">
    <citation type="submission" date="2015-10" db="EMBL/GenBank/DDBJ databases">
        <authorList>
            <person name="Gilbert D.G."/>
        </authorList>
    </citation>
    <scope>NUCLEOTIDE SEQUENCE</scope>
    <source>
        <strain evidence="1">Phyl III-seqv23</strain>
    </source>
</reference>
<organism evidence="1">
    <name type="scientific">Ralstonia solanacearum</name>
    <name type="common">Pseudomonas solanacearum</name>
    <dbReference type="NCBI Taxonomy" id="305"/>
    <lineage>
        <taxon>Bacteria</taxon>
        <taxon>Pseudomonadati</taxon>
        <taxon>Pseudomonadota</taxon>
        <taxon>Betaproteobacteria</taxon>
        <taxon>Burkholderiales</taxon>
        <taxon>Burkholderiaceae</taxon>
        <taxon>Ralstonia</taxon>
        <taxon>Ralstonia solanacearum species complex</taxon>
    </lineage>
</organism>
<proteinExistence type="predicted"/>
<dbReference type="EMBL" id="LN899819">
    <property type="protein sequence ID" value="CUV14939.1"/>
    <property type="molecule type" value="Genomic_DNA"/>
</dbReference>
<name>A0A0S4TY42_RALSL</name>
<dbReference type="PATRIC" id="fig|305.106.peg.816"/>
<accession>A0A0S4TY42</accession>
<evidence type="ECO:0000313" key="1">
    <source>
        <dbReference type="EMBL" id="CUV14939.1"/>
    </source>
</evidence>
<protein>
    <submittedName>
        <fullName evidence="1">Uncharacterized protein</fullName>
    </submittedName>
</protein>
<sequence length="70" mass="8238">MKIPTPSYRSALARAQPEVTDLEAFKRQGWRDQRILVVAESDVRLDFLERELVRRIGERLYGEGGKRHDR</sequence>
<gene>
    <name evidence="1" type="ORF">RUN39_v1_1010016</name>
</gene>